<dbReference type="AlphaFoldDB" id="A0A161SHJ6"/>
<name>A0A161SHJ6_9NEIS</name>
<dbReference type="RefSeq" id="WP_066611058.1">
    <property type="nucleotide sequence ID" value="NZ_LQQU01000015.1"/>
</dbReference>
<accession>A0A161SHJ6</accession>
<evidence type="ECO:0000313" key="4">
    <source>
        <dbReference type="Proteomes" id="UP000076625"/>
    </source>
</evidence>
<keyword evidence="2" id="KW-0472">Membrane</keyword>
<gene>
    <name evidence="3" type="ORF">AVW16_08635</name>
</gene>
<comment type="caution">
    <text evidence="3">The sequence shown here is derived from an EMBL/GenBank/DDBJ whole genome shotgun (WGS) entry which is preliminary data.</text>
</comment>
<proteinExistence type="predicted"/>
<keyword evidence="4" id="KW-1185">Reference proteome</keyword>
<evidence type="ECO:0008006" key="5">
    <source>
        <dbReference type="Google" id="ProtNLM"/>
    </source>
</evidence>
<evidence type="ECO:0000256" key="2">
    <source>
        <dbReference type="SAM" id="Phobius"/>
    </source>
</evidence>
<dbReference type="Proteomes" id="UP000076625">
    <property type="component" value="Unassembled WGS sequence"/>
</dbReference>
<sequence>MIDAAHKHFTSGHPDCPDCHQPLPRGGVKLCPYCGHDLAAARVAPRPRNHRRLLAWLLSLVLLAGATALFGWQLAQWLGHPVQPRNNVVAAASPERDAPEPLAPTGAEVHPTLSQLRDEPPAAPHPALALAGGGAAEEARHEAATVTAVVHEPQEDDVAAAPPPAEPVASPAPRRKAPALAAAVEPKRLPAPRTVVPVDAGVPNEALFLMQQQTMPVARDAGD</sequence>
<keyword evidence="2" id="KW-0812">Transmembrane</keyword>
<feature type="region of interest" description="Disordered" evidence="1">
    <location>
        <begin position="156"/>
        <end position="188"/>
    </location>
</feature>
<dbReference type="OrthoDB" id="10007126at2"/>
<protein>
    <recommendedName>
        <fullName evidence="5">Zinc-ribbon domain-containing protein</fullName>
    </recommendedName>
</protein>
<evidence type="ECO:0000313" key="3">
    <source>
        <dbReference type="EMBL" id="KZE33230.1"/>
    </source>
</evidence>
<dbReference type="EMBL" id="LQQU01000015">
    <property type="protein sequence ID" value="KZE33230.1"/>
    <property type="molecule type" value="Genomic_DNA"/>
</dbReference>
<dbReference type="STRING" id="1452487.AVW16_08635"/>
<keyword evidence="2" id="KW-1133">Transmembrane helix</keyword>
<organism evidence="3 4">
    <name type="scientific">Crenobacter luteus</name>
    <dbReference type="NCBI Taxonomy" id="1452487"/>
    <lineage>
        <taxon>Bacteria</taxon>
        <taxon>Pseudomonadati</taxon>
        <taxon>Pseudomonadota</taxon>
        <taxon>Betaproteobacteria</taxon>
        <taxon>Neisseriales</taxon>
        <taxon>Neisseriaceae</taxon>
        <taxon>Crenobacter</taxon>
    </lineage>
</organism>
<evidence type="ECO:0000256" key="1">
    <source>
        <dbReference type="SAM" id="MobiDB-lite"/>
    </source>
</evidence>
<feature type="transmembrane region" description="Helical" evidence="2">
    <location>
        <begin position="53"/>
        <end position="75"/>
    </location>
</feature>
<feature type="compositionally biased region" description="Low complexity" evidence="1">
    <location>
        <begin position="167"/>
        <end position="184"/>
    </location>
</feature>
<reference evidence="4" key="1">
    <citation type="submission" date="2016-01" db="EMBL/GenBank/DDBJ databases">
        <title>Draft genome of Chromobacterium sp. F49.</title>
        <authorList>
            <person name="Hong K.W."/>
        </authorList>
    </citation>
    <scope>NUCLEOTIDE SEQUENCE [LARGE SCALE GENOMIC DNA]</scope>
    <source>
        <strain evidence="4">CN10</strain>
    </source>
</reference>